<protein>
    <submittedName>
        <fullName evidence="2">Uncharacterized protein</fullName>
    </submittedName>
</protein>
<feature type="compositionally biased region" description="Basic and acidic residues" evidence="1">
    <location>
        <begin position="1"/>
        <end position="20"/>
    </location>
</feature>
<feature type="region of interest" description="Disordered" evidence="1">
    <location>
        <begin position="1"/>
        <end position="33"/>
    </location>
</feature>
<evidence type="ECO:0000256" key="1">
    <source>
        <dbReference type="SAM" id="MobiDB-lite"/>
    </source>
</evidence>
<evidence type="ECO:0000313" key="2">
    <source>
        <dbReference type="EMBL" id="TQN66868.1"/>
    </source>
</evidence>
<dbReference type="Proteomes" id="UP000326340">
    <property type="component" value="Unassembled WGS sequence"/>
</dbReference>
<comment type="caution">
    <text evidence="2">The sequence shown here is derived from an EMBL/GenBank/DDBJ whole genome shotgun (WGS) entry which is preliminary data.</text>
</comment>
<gene>
    <name evidence="2" type="ORF">CSHISOI_08559</name>
</gene>
<dbReference type="AlphaFoldDB" id="A0A5Q4BIW2"/>
<accession>A0A5Q4BIW2</accession>
<keyword evidence="3" id="KW-1185">Reference proteome</keyword>
<proteinExistence type="predicted"/>
<dbReference type="EMBL" id="PUHP01001067">
    <property type="protein sequence ID" value="TQN66868.1"/>
    <property type="molecule type" value="Genomic_DNA"/>
</dbReference>
<evidence type="ECO:0000313" key="3">
    <source>
        <dbReference type="Proteomes" id="UP000326340"/>
    </source>
</evidence>
<reference evidence="2 3" key="1">
    <citation type="journal article" date="2019" name="Sci. Rep.">
        <title>Colletotrichum shisoi sp. nov., an anthracnose pathogen of Perilla frutescens in Japan: molecular phylogenetic, morphological and genomic evidence.</title>
        <authorList>
            <person name="Gan P."/>
            <person name="Tsushima A."/>
            <person name="Hiroyama R."/>
            <person name="Narusaka M."/>
            <person name="Takano Y."/>
            <person name="Narusaka Y."/>
            <person name="Kawaradani M."/>
            <person name="Damm U."/>
            <person name="Shirasu K."/>
        </authorList>
    </citation>
    <scope>NUCLEOTIDE SEQUENCE [LARGE SCALE GENOMIC DNA]</scope>
    <source>
        <strain evidence="2 3">PG-2018a</strain>
    </source>
</reference>
<sequence>MTVDGKKRDGGPEVEGRGGLEEADGDFCSGKRGDEARRIFGQTTTEVLSHWEGAGDGPRITRKCGALELKLELEHLYVVAEKPATVSNVTSGRTDLEMAMAMET</sequence>
<organism evidence="2 3">
    <name type="scientific">Colletotrichum shisoi</name>
    <dbReference type="NCBI Taxonomy" id="2078593"/>
    <lineage>
        <taxon>Eukaryota</taxon>
        <taxon>Fungi</taxon>
        <taxon>Dikarya</taxon>
        <taxon>Ascomycota</taxon>
        <taxon>Pezizomycotina</taxon>
        <taxon>Sordariomycetes</taxon>
        <taxon>Hypocreomycetidae</taxon>
        <taxon>Glomerellales</taxon>
        <taxon>Glomerellaceae</taxon>
        <taxon>Colletotrichum</taxon>
        <taxon>Colletotrichum destructivum species complex</taxon>
    </lineage>
</organism>
<name>A0A5Q4BIW2_9PEZI</name>